<keyword evidence="2" id="KW-0408">Iron</keyword>
<dbReference type="InterPro" id="IPR023210">
    <property type="entry name" value="NADP_OxRdtase_dom"/>
</dbReference>
<dbReference type="SUPFAM" id="SSF46548">
    <property type="entry name" value="alpha-helical ferredoxin"/>
    <property type="match status" value="1"/>
</dbReference>
<dbReference type="Gene3D" id="3.20.20.100">
    <property type="entry name" value="NADP-dependent oxidoreductase domain"/>
    <property type="match status" value="1"/>
</dbReference>
<proteinExistence type="predicted"/>
<dbReference type="InterPro" id="IPR017896">
    <property type="entry name" value="4Fe4S_Fe-S-bd"/>
</dbReference>
<keyword evidence="1" id="KW-0479">Metal-binding</keyword>
<dbReference type="InterPro" id="IPR017900">
    <property type="entry name" value="4Fe4S_Fe_S_CS"/>
</dbReference>
<dbReference type="InterPro" id="IPR036812">
    <property type="entry name" value="NAD(P)_OxRdtase_dom_sf"/>
</dbReference>
<feature type="domain" description="4Fe-4S ferredoxin-type" evidence="4">
    <location>
        <begin position="339"/>
        <end position="367"/>
    </location>
</feature>
<evidence type="ECO:0000313" key="6">
    <source>
        <dbReference type="Proteomes" id="UP000823851"/>
    </source>
</evidence>
<name>A0A9D2TZC3_9FIRM</name>
<dbReference type="Pfam" id="PF00248">
    <property type="entry name" value="Aldo_ket_red"/>
    <property type="match status" value="1"/>
</dbReference>
<keyword evidence="3" id="KW-0411">Iron-sulfur</keyword>
<evidence type="ECO:0000259" key="4">
    <source>
        <dbReference type="PROSITE" id="PS51379"/>
    </source>
</evidence>
<evidence type="ECO:0000313" key="5">
    <source>
        <dbReference type="EMBL" id="HJD31047.1"/>
    </source>
</evidence>
<evidence type="ECO:0000256" key="1">
    <source>
        <dbReference type="ARBA" id="ARBA00022723"/>
    </source>
</evidence>
<dbReference type="PANTHER" id="PTHR43312:SF2">
    <property type="entry name" value="OXIDOREDUCTASE"/>
    <property type="match status" value="1"/>
</dbReference>
<accession>A0A9D2TZC3</accession>
<dbReference type="Proteomes" id="UP000823851">
    <property type="component" value="Unassembled WGS sequence"/>
</dbReference>
<dbReference type="AlphaFoldDB" id="A0A9D2TZC3"/>
<dbReference type="Pfam" id="PF13187">
    <property type="entry name" value="Fer4_9"/>
    <property type="match status" value="1"/>
</dbReference>
<dbReference type="EMBL" id="DWUW01000111">
    <property type="protein sequence ID" value="HJD31047.1"/>
    <property type="molecule type" value="Genomic_DNA"/>
</dbReference>
<reference evidence="5" key="2">
    <citation type="submission" date="2021-04" db="EMBL/GenBank/DDBJ databases">
        <authorList>
            <person name="Gilroy R."/>
        </authorList>
    </citation>
    <scope>NUCLEOTIDE SEQUENCE</scope>
    <source>
        <strain evidence="5">ChiHjej8B7-25341</strain>
    </source>
</reference>
<evidence type="ECO:0000256" key="3">
    <source>
        <dbReference type="ARBA" id="ARBA00023014"/>
    </source>
</evidence>
<organism evidence="5 6">
    <name type="scientific">Candidatus Eisenbergiella stercorigallinarum</name>
    <dbReference type="NCBI Taxonomy" id="2838557"/>
    <lineage>
        <taxon>Bacteria</taxon>
        <taxon>Bacillati</taxon>
        <taxon>Bacillota</taxon>
        <taxon>Clostridia</taxon>
        <taxon>Lachnospirales</taxon>
        <taxon>Lachnospiraceae</taxon>
        <taxon>Eisenbergiella</taxon>
    </lineage>
</organism>
<dbReference type="SUPFAM" id="SSF51430">
    <property type="entry name" value="NAD(P)-linked oxidoreductase"/>
    <property type="match status" value="1"/>
</dbReference>
<dbReference type="PROSITE" id="PS51379">
    <property type="entry name" value="4FE4S_FER_2"/>
    <property type="match status" value="1"/>
</dbReference>
<dbReference type="PROSITE" id="PS00198">
    <property type="entry name" value="4FE4S_FER_1"/>
    <property type="match status" value="1"/>
</dbReference>
<sequence>MIYRDFQDMKLSGLGMGAMRLPVIDGDDSRIDETKTQVMVDYAMEQGVNYYDTAWGYHDGHSETVMGKALSRYPRESYFLATKFPGYDLSNMGRVEEIFEKQLEKCGVEYFDFYLFHNVCEMNIDAYLDEKYGIHEYLMKQKAAGRIRHLGFSAHGNLDVMKRFLDAYGKDMEFCQIQLNFLDWTFQGAKEKAELLKEWNIPVWVMEPLRGGKLAKLADEDEKALKALRPEESIPAWAFRFLQSVPGVTMVLSGMSSLQQMQENIRTFAEDKPLNEKERNTLLQIADGMVKKIVLPCTACHYCTSHCPQGLPIPELLALYNEHCFTEGGFIAPMALAAYPEEKRPNACIGCRSCEAVCPQQIKISEAMADFSQKLGM</sequence>
<gene>
    <name evidence="5" type="ORF">H9912_03805</name>
</gene>
<dbReference type="CDD" id="cd19096">
    <property type="entry name" value="AKR_Fe-S_oxidoreductase"/>
    <property type="match status" value="1"/>
</dbReference>
<dbReference type="PANTHER" id="PTHR43312">
    <property type="entry name" value="D-THREO-ALDOSE 1-DEHYDROGENASE"/>
    <property type="match status" value="1"/>
</dbReference>
<dbReference type="GO" id="GO:0051536">
    <property type="term" value="F:iron-sulfur cluster binding"/>
    <property type="evidence" value="ECO:0007669"/>
    <property type="project" value="UniProtKB-KW"/>
</dbReference>
<protein>
    <submittedName>
        <fullName evidence="5">Aldo/keto reductase</fullName>
    </submittedName>
</protein>
<reference evidence="5" key="1">
    <citation type="journal article" date="2021" name="PeerJ">
        <title>Extensive microbial diversity within the chicken gut microbiome revealed by metagenomics and culture.</title>
        <authorList>
            <person name="Gilroy R."/>
            <person name="Ravi A."/>
            <person name="Getino M."/>
            <person name="Pursley I."/>
            <person name="Horton D.L."/>
            <person name="Alikhan N.F."/>
            <person name="Baker D."/>
            <person name="Gharbi K."/>
            <person name="Hall N."/>
            <person name="Watson M."/>
            <person name="Adriaenssens E.M."/>
            <person name="Foster-Nyarko E."/>
            <person name="Jarju S."/>
            <person name="Secka A."/>
            <person name="Antonio M."/>
            <person name="Oren A."/>
            <person name="Chaudhuri R.R."/>
            <person name="La Ragione R."/>
            <person name="Hildebrand F."/>
            <person name="Pallen M.J."/>
        </authorList>
    </citation>
    <scope>NUCLEOTIDE SEQUENCE</scope>
    <source>
        <strain evidence="5">ChiHjej8B7-25341</strain>
    </source>
</reference>
<dbReference type="InterPro" id="IPR053135">
    <property type="entry name" value="AKR2_Oxidoreductase"/>
</dbReference>
<dbReference type="Gene3D" id="3.30.70.20">
    <property type="match status" value="1"/>
</dbReference>
<comment type="caution">
    <text evidence="5">The sequence shown here is derived from an EMBL/GenBank/DDBJ whole genome shotgun (WGS) entry which is preliminary data.</text>
</comment>
<evidence type="ECO:0000256" key="2">
    <source>
        <dbReference type="ARBA" id="ARBA00023004"/>
    </source>
</evidence>
<dbReference type="GO" id="GO:0046872">
    <property type="term" value="F:metal ion binding"/>
    <property type="evidence" value="ECO:0007669"/>
    <property type="project" value="UniProtKB-KW"/>
</dbReference>